<dbReference type="FunFam" id="3.30.428.10:FF:000011">
    <property type="entry name" value="Fragile histidine triad"/>
    <property type="match status" value="1"/>
</dbReference>
<dbReference type="Gene3D" id="3.30.428.10">
    <property type="entry name" value="HIT-like"/>
    <property type="match status" value="1"/>
</dbReference>
<dbReference type="SUPFAM" id="SSF54197">
    <property type="entry name" value="HIT-like"/>
    <property type="match status" value="1"/>
</dbReference>
<comment type="caution">
    <text evidence="5">The sequence shown here is derived from an EMBL/GenBank/DDBJ whole genome shotgun (WGS) entry which is preliminary data.</text>
</comment>
<dbReference type="InterPro" id="IPR011146">
    <property type="entry name" value="HIT-like"/>
</dbReference>
<dbReference type="EMBL" id="CM035431">
    <property type="protein sequence ID" value="KAH7296576.1"/>
    <property type="molecule type" value="Genomic_DNA"/>
</dbReference>
<evidence type="ECO:0000256" key="1">
    <source>
        <dbReference type="ARBA" id="ARBA00022741"/>
    </source>
</evidence>
<dbReference type="GO" id="GO:0000166">
    <property type="term" value="F:nucleotide binding"/>
    <property type="evidence" value="ECO:0007669"/>
    <property type="project" value="UniProtKB-KW"/>
</dbReference>
<accession>A0A8T2RJK6</accession>
<protein>
    <recommendedName>
        <fullName evidence="4">HIT domain-containing protein</fullName>
    </recommendedName>
</protein>
<feature type="short sequence motif" description="Histidine triad motif" evidence="3">
    <location>
        <begin position="79"/>
        <end position="83"/>
    </location>
</feature>
<proteinExistence type="predicted"/>
<evidence type="ECO:0000313" key="6">
    <source>
        <dbReference type="Proteomes" id="UP000825935"/>
    </source>
</evidence>
<dbReference type="InterPro" id="IPR051884">
    <property type="entry name" value="Bis(5'-adenosyl)-TPase_reg"/>
</dbReference>
<dbReference type="OMA" id="TNCHVSI"/>
<name>A0A8T2RJK6_CERRI</name>
<dbReference type="InterPro" id="IPR036265">
    <property type="entry name" value="HIT-like_sf"/>
</dbReference>
<evidence type="ECO:0000256" key="3">
    <source>
        <dbReference type="PROSITE-ProRule" id="PRU00464"/>
    </source>
</evidence>
<keyword evidence="6" id="KW-1185">Reference proteome</keyword>
<dbReference type="GO" id="GO:0047627">
    <property type="term" value="F:adenylylsulfatase activity"/>
    <property type="evidence" value="ECO:0007669"/>
    <property type="project" value="UniProtKB-ARBA"/>
</dbReference>
<evidence type="ECO:0000313" key="5">
    <source>
        <dbReference type="EMBL" id="KAH7296576.1"/>
    </source>
</evidence>
<evidence type="ECO:0000256" key="2">
    <source>
        <dbReference type="ARBA" id="ARBA00022801"/>
    </source>
</evidence>
<dbReference type="Proteomes" id="UP000825935">
    <property type="component" value="Chromosome 26"/>
</dbReference>
<keyword evidence="2" id="KW-0378">Hydrolase</keyword>
<dbReference type="PANTHER" id="PTHR46243:SF1">
    <property type="entry name" value="BIS(5'-ADENOSYL)-TRIPHOSPHATASE"/>
    <property type="match status" value="1"/>
</dbReference>
<dbReference type="PANTHER" id="PTHR46243">
    <property type="entry name" value="BIS(5'-ADENOSYL)-TRIPHOSPHATASE"/>
    <property type="match status" value="1"/>
</dbReference>
<feature type="domain" description="HIT" evidence="4">
    <location>
        <begin position="1"/>
        <end position="94"/>
    </location>
</feature>
<dbReference type="PROSITE" id="PS51084">
    <property type="entry name" value="HIT_2"/>
    <property type="match status" value="1"/>
</dbReference>
<dbReference type="Pfam" id="PF01230">
    <property type="entry name" value="HIT"/>
    <property type="match status" value="1"/>
</dbReference>
<dbReference type="AlphaFoldDB" id="A0A8T2RJK6"/>
<dbReference type="OrthoDB" id="680339at2759"/>
<reference evidence="5" key="1">
    <citation type="submission" date="2021-08" db="EMBL/GenBank/DDBJ databases">
        <title>WGS assembly of Ceratopteris richardii.</title>
        <authorList>
            <person name="Marchant D.B."/>
            <person name="Chen G."/>
            <person name="Jenkins J."/>
            <person name="Shu S."/>
            <person name="Leebens-Mack J."/>
            <person name="Grimwood J."/>
            <person name="Schmutz J."/>
            <person name="Soltis P."/>
            <person name="Soltis D."/>
            <person name="Chen Z.-H."/>
        </authorList>
    </citation>
    <scope>NUCLEOTIDE SEQUENCE</scope>
    <source>
        <strain evidence="5">Whitten #5841</strain>
        <tissue evidence="5">Leaf</tissue>
    </source>
</reference>
<keyword evidence="1" id="KW-0547">Nucleotide-binding</keyword>
<sequence length="131" mass="14906">MEDETHSFAFVNLRPVVPGYVLVCSKRVVPCFVDLTDEEVIDLWTTAKHVGVKIEPHYGVGSLTFGIQDGLYAGQTVPHVHVHILPRKEGDVKILDEVYDELDRKERELKKHLDAEAERKDATLESDREIL</sequence>
<organism evidence="5 6">
    <name type="scientific">Ceratopteris richardii</name>
    <name type="common">Triangle waterfern</name>
    <dbReference type="NCBI Taxonomy" id="49495"/>
    <lineage>
        <taxon>Eukaryota</taxon>
        <taxon>Viridiplantae</taxon>
        <taxon>Streptophyta</taxon>
        <taxon>Embryophyta</taxon>
        <taxon>Tracheophyta</taxon>
        <taxon>Polypodiopsida</taxon>
        <taxon>Polypodiidae</taxon>
        <taxon>Polypodiales</taxon>
        <taxon>Pteridineae</taxon>
        <taxon>Pteridaceae</taxon>
        <taxon>Parkerioideae</taxon>
        <taxon>Ceratopteris</taxon>
    </lineage>
</organism>
<evidence type="ECO:0000259" key="4">
    <source>
        <dbReference type="PROSITE" id="PS51084"/>
    </source>
</evidence>
<dbReference type="PROSITE" id="PS00892">
    <property type="entry name" value="HIT_1"/>
    <property type="match status" value="1"/>
</dbReference>
<dbReference type="InterPro" id="IPR019808">
    <property type="entry name" value="Histidine_triad_CS"/>
</dbReference>
<gene>
    <name evidence="5" type="ORF">KP509_26G028900</name>
</gene>